<evidence type="ECO:0000256" key="1">
    <source>
        <dbReference type="ARBA" id="ARBA00004141"/>
    </source>
</evidence>
<feature type="transmembrane region" description="Helical" evidence="6">
    <location>
        <begin position="176"/>
        <end position="192"/>
    </location>
</feature>
<feature type="transmembrane region" description="Helical" evidence="6">
    <location>
        <begin position="118"/>
        <end position="138"/>
    </location>
</feature>
<accession>A0A0E9LTX7</accession>
<dbReference type="AlphaFoldDB" id="A0A0E9LTX7"/>
<dbReference type="PANTHER" id="PTHR43731">
    <property type="entry name" value="RHOMBOID PROTEASE"/>
    <property type="match status" value="1"/>
</dbReference>
<sequence length="224" mass="25688">MFKFVGSHQKPEKRRFIHSLVLPVLMLVVMFSVRLLAWLENWDLAFLGVKPLAPEGLPGILFSPFIHSGWQHFFNNAVSFMILSVTLFYFYRQIAYRVFAVIYVLAGVWLWFGGRDAWHIGASGLVYGLTAFLLLSGIIRRHIPLMAVALFVIFLYGSLVWGMFPLADNMPHSWEGHLWGFLAGLAAAVVYRKEGPQKPPLPFEEEEEEEEENAFWKTSPQEEP</sequence>
<dbReference type="OrthoDB" id="465874at2"/>
<organism evidence="8 9">
    <name type="scientific">Geofilum rubicundum JCM 15548</name>
    <dbReference type="NCBI Taxonomy" id="1236989"/>
    <lineage>
        <taxon>Bacteria</taxon>
        <taxon>Pseudomonadati</taxon>
        <taxon>Bacteroidota</taxon>
        <taxon>Bacteroidia</taxon>
        <taxon>Marinilabiliales</taxon>
        <taxon>Marinilabiliaceae</taxon>
        <taxon>Geofilum</taxon>
    </lineage>
</organism>
<feature type="transmembrane region" description="Helical" evidence="6">
    <location>
        <begin position="73"/>
        <end position="91"/>
    </location>
</feature>
<evidence type="ECO:0000256" key="2">
    <source>
        <dbReference type="ARBA" id="ARBA00022692"/>
    </source>
</evidence>
<dbReference type="Pfam" id="PF01694">
    <property type="entry name" value="Rhomboid"/>
    <property type="match status" value="1"/>
</dbReference>
<reference evidence="8 9" key="1">
    <citation type="journal article" date="2015" name="Microbes Environ.">
        <title>Distribution and evolution of nitrogen fixation genes in the phylum bacteroidetes.</title>
        <authorList>
            <person name="Inoue J."/>
            <person name="Oshima K."/>
            <person name="Suda W."/>
            <person name="Sakamoto M."/>
            <person name="Iino T."/>
            <person name="Noda S."/>
            <person name="Hongoh Y."/>
            <person name="Hattori M."/>
            <person name="Ohkuma M."/>
        </authorList>
    </citation>
    <scope>NUCLEOTIDE SEQUENCE [LARGE SCALE GENOMIC DNA]</scope>
    <source>
        <strain evidence="8">JCM 15548</strain>
    </source>
</reference>
<comment type="subcellular location">
    <subcellularLocation>
        <location evidence="1">Membrane</location>
        <topology evidence="1">Multi-pass membrane protein</topology>
    </subcellularLocation>
</comment>
<dbReference type="RefSeq" id="WP_062122481.1">
    <property type="nucleotide sequence ID" value="NZ_BAZW01000004.1"/>
</dbReference>
<evidence type="ECO:0000256" key="3">
    <source>
        <dbReference type="ARBA" id="ARBA00022989"/>
    </source>
</evidence>
<dbReference type="InterPro" id="IPR035952">
    <property type="entry name" value="Rhomboid-like_sf"/>
</dbReference>
<dbReference type="InterPro" id="IPR050925">
    <property type="entry name" value="Rhomboid_protease_S54"/>
</dbReference>
<feature type="transmembrane region" description="Helical" evidence="6">
    <location>
        <begin position="145"/>
        <end position="164"/>
    </location>
</feature>
<proteinExistence type="predicted"/>
<dbReference type="Proteomes" id="UP000032900">
    <property type="component" value="Unassembled WGS sequence"/>
</dbReference>
<protein>
    <recommendedName>
        <fullName evidence="7">Peptidase S54 rhomboid domain-containing protein</fullName>
    </recommendedName>
</protein>
<evidence type="ECO:0000313" key="9">
    <source>
        <dbReference type="Proteomes" id="UP000032900"/>
    </source>
</evidence>
<evidence type="ECO:0000313" key="8">
    <source>
        <dbReference type="EMBL" id="GAO28753.1"/>
    </source>
</evidence>
<keyword evidence="4 6" id="KW-0472">Membrane</keyword>
<dbReference type="PANTHER" id="PTHR43731:SF9">
    <property type="entry name" value="SLR1461 PROTEIN"/>
    <property type="match status" value="1"/>
</dbReference>
<feature type="transmembrane region" description="Helical" evidence="6">
    <location>
        <begin position="20"/>
        <end position="39"/>
    </location>
</feature>
<evidence type="ECO:0000256" key="4">
    <source>
        <dbReference type="ARBA" id="ARBA00023136"/>
    </source>
</evidence>
<dbReference type="STRING" id="1236989.JCM15548_1877"/>
<feature type="region of interest" description="Disordered" evidence="5">
    <location>
        <begin position="197"/>
        <end position="224"/>
    </location>
</feature>
<dbReference type="GO" id="GO:0004252">
    <property type="term" value="F:serine-type endopeptidase activity"/>
    <property type="evidence" value="ECO:0007669"/>
    <property type="project" value="InterPro"/>
</dbReference>
<keyword evidence="9" id="KW-1185">Reference proteome</keyword>
<gene>
    <name evidence="8" type="ORF">JCM15548_1877</name>
</gene>
<dbReference type="InterPro" id="IPR022764">
    <property type="entry name" value="Peptidase_S54_rhomboid_dom"/>
</dbReference>
<evidence type="ECO:0000256" key="6">
    <source>
        <dbReference type="SAM" id="Phobius"/>
    </source>
</evidence>
<feature type="domain" description="Peptidase S54 rhomboid" evidence="7">
    <location>
        <begin position="60"/>
        <end position="192"/>
    </location>
</feature>
<evidence type="ECO:0000259" key="7">
    <source>
        <dbReference type="Pfam" id="PF01694"/>
    </source>
</evidence>
<name>A0A0E9LTX7_9BACT</name>
<evidence type="ECO:0000256" key="5">
    <source>
        <dbReference type="SAM" id="MobiDB-lite"/>
    </source>
</evidence>
<comment type="caution">
    <text evidence="8">The sequence shown here is derived from an EMBL/GenBank/DDBJ whole genome shotgun (WGS) entry which is preliminary data.</text>
</comment>
<dbReference type="Gene3D" id="1.20.1540.10">
    <property type="entry name" value="Rhomboid-like"/>
    <property type="match status" value="1"/>
</dbReference>
<dbReference type="EMBL" id="BAZW01000004">
    <property type="protein sequence ID" value="GAO28753.1"/>
    <property type="molecule type" value="Genomic_DNA"/>
</dbReference>
<keyword evidence="2 6" id="KW-0812">Transmembrane</keyword>
<dbReference type="GO" id="GO:0016020">
    <property type="term" value="C:membrane"/>
    <property type="evidence" value="ECO:0007669"/>
    <property type="project" value="UniProtKB-SubCell"/>
</dbReference>
<dbReference type="SUPFAM" id="SSF144091">
    <property type="entry name" value="Rhomboid-like"/>
    <property type="match status" value="1"/>
</dbReference>
<keyword evidence="3 6" id="KW-1133">Transmembrane helix</keyword>
<feature type="compositionally biased region" description="Acidic residues" evidence="5">
    <location>
        <begin position="203"/>
        <end position="213"/>
    </location>
</feature>
<feature type="transmembrane region" description="Helical" evidence="6">
    <location>
        <begin position="96"/>
        <end position="112"/>
    </location>
</feature>